<keyword evidence="3" id="KW-1185">Reference proteome</keyword>
<dbReference type="InterPro" id="IPR001509">
    <property type="entry name" value="Epimerase_deHydtase"/>
</dbReference>
<dbReference type="SUPFAM" id="SSF51735">
    <property type="entry name" value="NAD(P)-binding Rossmann-fold domains"/>
    <property type="match status" value="1"/>
</dbReference>
<evidence type="ECO:0000313" key="3">
    <source>
        <dbReference type="Proteomes" id="UP001211544"/>
    </source>
</evidence>
<dbReference type="Pfam" id="PF01370">
    <property type="entry name" value="Epimerase"/>
    <property type="match status" value="1"/>
</dbReference>
<proteinExistence type="predicted"/>
<organism evidence="2 3">
    <name type="scientific">Pantoea piersonii</name>
    <dbReference type="NCBI Taxonomy" id="2364647"/>
    <lineage>
        <taxon>Bacteria</taxon>
        <taxon>Pseudomonadati</taxon>
        <taxon>Pseudomonadota</taxon>
        <taxon>Gammaproteobacteria</taxon>
        <taxon>Enterobacterales</taxon>
        <taxon>Erwiniaceae</taxon>
        <taxon>Pantoea</taxon>
    </lineage>
</organism>
<geneLocation type="plasmid" evidence="2 3">
    <name>pGABEKP28_1</name>
</geneLocation>
<dbReference type="RefSeq" id="WP_269950397.1">
    <property type="nucleotide sequence ID" value="NZ_CP104759.1"/>
</dbReference>
<dbReference type="Gene3D" id="3.40.50.720">
    <property type="entry name" value="NAD(P)-binding Rossmann-like Domain"/>
    <property type="match status" value="1"/>
</dbReference>
<dbReference type="AlphaFoldDB" id="A0AAJ5UB87"/>
<dbReference type="CDD" id="cd05262">
    <property type="entry name" value="SDR_a7"/>
    <property type="match status" value="1"/>
</dbReference>
<feature type="domain" description="NAD-dependent epimerase/dehydratase" evidence="1">
    <location>
        <begin position="3"/>
        <end position="213"/>
    </location>
</feature>
<dbReference type="Proteomes" id="UP001211544">
    <property type="component" value="Plasmid pGABEKP28_1"/>
</dbReference>
<dbReference type="InterPro" id="IPR051783">
    <property type="entry name" value="NAD(P)-dependent_oxidoreduct"/>
</dbReference>
<name>A0AAJ5UB87_9GAMM</name>
<keyword evidence="2" id="KW-0614">Plasmid</keyword>
<dbReference type="GO" id="GO:0004029">
    <property type="term" value="F:aldehyde dehydrogenase (NAD+) activity"/>
    <property type="evidence" value="ECO:0007669"/>
    <property type="project" value="TreeGrafter"/>
</dbReference>
<sequence length="298" mass="32136">MRIFVTGASGFIGSAIVKKLQARGYDVLGLVRSDASAEKLQQQEVRVIRGDLEDTASLRSAVEQSDGVIHVGYIHDFSRMDYAAEVDQRAILTMGEVLAGSNRPLVVTSGTALVSPGQLAVEQTRPAIGPHPRSNSNVAALTLADRGVRVSLVRLPPTVHGAGDHGFVPMIINMAKEKGAAVYIGDGANRWPAVHRDDAAELFCLAAEHAAAGTILHAVQEEGIPFRHIAETIGAGLALPVKSLTLEEAREWLGWMAFFASMDNPASSAWTRQAFNWQPDGPGLLQDMRETTYFREVM</sequence>
<accession>A0AAJ5UB87</accession>
<protein>
    <submittedName>
        <fullName evidence="2">SDR family oxidoreductase</fullName>
    </submittedName>
</protein>
<reference evidence="2 3" key="1">
    <citation type="journal article" date="2022" name="J Glob Antimicrob Resist">
        <title>First complete genome of a multidrug resistant strain of the novel human pathogen Kalamiella piersonii (GABEKP28) identified in human saliva.</title>
        <authorList>
            <person name="McDonagh F."/>
            <person name="Singh N.K."/>
            <person name="Venkateswaran K."/>
            <person name="Lonappan A.M."/>
            <person name="Hallahan B."/>
            <person name="Tuohy A."/>
            <person name="Burke L."/>
            <person name="Kovarova A."/>
            <person name="Miliotis G."/>
        </authorList>
    </citation>
    <scope>NUCLEOTIDE SEQUENCE [LARGE SCALE GENOMIC DNA]</scope>
    <source>
        <strain evidence="2 3">GABEKP28</strain>
    </source>
</reference>
<dbReference type="InterPro" id="IPR036291">
    <property type="entry name" value="NAD(P)-bd_dom_sf"/>
</dbReference>
<dbReference type="KEGG" id="kpie:N5580_19760"/>
<gene>
    <name evidence="2" type="ORF">N5580_19760</name>
</gene>
<dbReference type="PANTHER" id="PTHR48079">
    <property type="entry name" value="PROTEIN YEEZ"/>
    <property type="match status" value="1"/>
</dbReference>
<evidence type="ECO:0000313" key="2">
    <source>
        <dbReference type="EMBL" id="WBG92871.1"/>
    </source>
</evidence>
<dbReference type="PANTHER" id="PTHR48079:SF9">
    <property type="entry name" value="PUTATIVE-RELATED"/>
    <property type="match status" value="1"/>
</dbReference>
<evidence type="ECO:0000259" key="1">
    <source>
        <dbReference type="Pfam" id="PF01370"/>
    </source>
</evidence>
<dbReference type="EMBL" id="CP104759">
    <property type="protein sequence ID" value="WBG92871.1"/>
    <property type="molecule type" value="Genomic_DNA"/>
</dbReference>
<dbReference type="GO" id="GO:0005737">
    <property type="term" value="C:cytoplasm"/>
    <property type="evidence" value="ECO:0007669"/>
    <property type="project" value="TreeGrafter"/>
</dbReference>